<sequence>MMSPSAFLRLVMLMALAITRVTPYENDSSLNDEDSATKHNNLDDVPFFETQEPISLRGTSRFLAQSSRVVMTCNKYPRVCHAKSSPGPNCCKKKCVDVRVDRLNCGRCVKKCKYIEICCKGECVNPMSNEKHCGNCNNKCKKGTSCVYGMCSYA</sequence>
<evidence type="ECO:0000313" key="5">
    <source>
        <dbReference type="Proteomes" id="UP000237347"/>
    </source>
</evidence>
<dbReference type="PANTHER" id="PTHR33227:SF21">
    <property type="entry name" value="F12F1.21 PROTEIN"/>
    <property type="match status" value="1"/>
</dbReference>
<dbReference type="InterPro" id="IPR006969">
    <property type="entry name" value="Stig-like"/>
</dbReference>
<feature type="signal peptide" evidence="3">
    <location>
        <begin position="1"/>
        <end position="23"/>
    </location>
</feature>
<comment type="similarity">
    <text evidence="1">Belongs to the STIG1 family.</text>
</comment>
<evidence type="ECO:0000313" key="4">
    <source>
        <dbReference type="EMBL" id="KAK7859966.1"/>
    </source>
</evidence>
<organism evidence="4 5">
    <name type="scientific">Quercus suber</name>
    <name type="common">Cork oak</name>
    <dbReference type="NCBI Taxonomy" id="58331"/>
    <lineage>
        <taxon>Eukaryota</taxon>
        <taxon>Viridiplantae</taxon>
        <taxon>Streptophyta</taxon>
        <taxon>Embryophyta</taxon>
        <taxon>Tracheophyta</taxon>
        <taxon>Spermatophyta</taxon>
        <taxon>Magnoliopsida</taxon>
        <taxon>eudicotyledons</taxon>
        <taxon>Gunneridae</taxon>
        <taxon>Pentapetalae</taxon>
        <taxon>rosids</taxon>
        <taxon>fabids</taxon>
        <taxon>Fagales</taxon>
        <taxon>Fagaceae</taxon>
        <taxon>Quercus</taxon>
    </lineage>
</organism>
<gene>
    <name evidence="4" type="ORF">CFP56_000374</name>
</gene>
<name>A0AAW0M948_QUESU</name>
<keyword evidence="2 3" id="KW-0732">Signal</keyword>
<dbReference type="Pfam" id="PF04885">
    <property type="entry name" value="Stig1"/>
    <property type="match status" value="1"/>
</dbReference>
<reference evidence="4 5" key="1">
    <citation type="journal article" date="2018" name="Sci. Data">
        <title>The draft genome sequence of cork oak.</title>
        <authorList>
            <person name="Ramos A.M."/>
            <person name="Usie A."/>
            <person name="Barbosa P."/>
            <person name="Barros P.M."/>
            <person name="Capote T."/>
            <person name="Chaves I."/>
            <person name="Simoes F."/>
            <person name="Abreu I."/>
            <person name="Carrasquinho I."/>
            <person name="Faro C."/>
            <person name="Guimaraes J.B."/>
            <person name="Mendonca D."/>
            <person name="Nobrega F."/>
            <person name="Rodrigues L."/>
            <person name="Saibo N.J.M."/>
            <person name="Varela M.C."/>
            <person name="Egas C."/>
            <person name="Matos J."/>
            <person name="Miguel C.M."/>
            <person name="Oliveira M.M."/>
            <person name="Ricardo C.P."/>
            <person name="Goncalves S."/>
        </authorList>
    </citation>
    <scope>NUCLEOTIDE SEQUENCE [LARGE SCALE GENOMIC DNA]</scope>
    <source>
        <strain evidence="5">cv. HL8</strain>
    </source>
</reference>
<protein>
    <submittedName>
        <fullName evidence="4">Stigma-specific stig1-like protein 3</fullName>
    </submittedName>
</protein>
<feature type="chain" id="PRO_5043620423" evidence="3">
    <location>
        <begin position="24"/>
        <end position="154"/>
    </location>
</feature>
<evidence type="ECO:0000256" key="1">
    <source>
        <dbReference type="ARBA" id="ARBA00006010"/>
    </source>
</evidence>
<comment type="caution">
    <text evidence="4">The sequence shown here is derived from an EMBL/GenBank/DDBJ whole genome shotgun (WGS) entry which is preliminary data.</text>
</comment>
<dbReference type="PANTHER" id="PTHR33227">
    <property type="entry name" value="STIGMA-SPECIFIC STIG1-LIKE PROTEIN 3"/>
    <property type="match status" value="1"/>
</dbReference>
<dbReference type="EMBL" id="PKMF04000009">
    <property type="protein sequence ID" value="KAK7859966.1"/>
    <property type="molecule type" value="Genomic_DNA"/>
</dbReference>
<evidence type="ECO:0000256" key="3">
    <source>
        <dbReference type="SAM" id="SignalP"/>
    </source>
</evidence>
<dbReference type="AlphaFoldDB" id="A0AAW0M948"/>
<evidence type="ECO:0000256" key="2">
    <source>
        <dbReference type="ARBA" id="ARBA00022729"/>
    </source>
</evidence>
<proteinExistence type="inferred from homology"/>
<keyword evidence="5" id="KW-1185">Reference proteome</keyword>
<dbReference type="Proteomes" id="UP000237347">
    <property type="component" value="Unassembled WGS sequence"/>
</dbReference>
<accession>A0AAW0M948</accession>